<protein>
    <submittedName>
        <fullName evidence="5">Outer membrane protein assembly factor BamA</fullName>
    </submittedName>
</protein>
<gene>
    <name evidence="5" type="ORF">HNQ88_004639</name>
</gene>
<reference evidence="5" key="1">
    <citation type="submission" date="2023-07" db="EMBL/GenBank/DDBJ databases">
        <title>Genomic Encyclopedia of Type Strains, Phase IV (KMG-IV): sequencing the most valuable type-strain genomes for metagenomic binning, comparative biology and taxonomic classification.</title>
        <authorList>
            <person name="Goeker M."/>
        </authorList>
    </citation>
    <scope>NUCLEOTIDE SEQUENCE</scope>
    <source>
        <strain evidence="5">DSM 26174</strain>
    </source>
</reference>
<dbReference type="Pfam" id="PF01103">
    <property type="entry name" value="Omp85"/>
    <property type="match status" value="1"/>
</dbReference>
<evidence type="ECO:0000256" key="2">
    <source>
        <dbReference type="ARBA" id="ARBA00023136"/>
    </source>
</evidence>
<keyword evidence="3" id="KW-0732">Signal</keyword>
<comment type="caution">
    <text evidence="5">The sequence shown here is derived from an EMBL/GenBank/DDBJ whole genome shotgun (WGS) entry which is preliminary data.</text>
</comment>
<dbReference type="RefSeq" id="WP_309942426.1">
    <property type="nucleotide sequence ID" value="NZ_AP025307.1"/>
</dbReference>
<feature type="chain" id="PRO_5042173951" evidence="3">
    <location>
        <begin position="24"/>
        <end position="389"/>
    </location>
</feature>
<feature type="signal peptide" evidence="3">
    <location>
        <begin position="1"/>
        <end position="23"/>
    </location>
</feature>
<dbReference type="Gene3D" id="2.40.160.50">
    <property type="entry name" value="membrane protein fhac: a member of the omp85/tpsb transporter family"/>
    <property type="match status" value="1"/>
</dbReference>
<dbReference type="GO" id="GO:0019867">
    <property type="term" value="C:outer membrane"/>
    <property type="evidence" value="ECO:0007669"/>
    <property type="project" value="InterPro"/>
</dbReference>
<dbReference type="EMBL" id="JAVDQD010000009">
    <property type="protein sequence ID" value="MDR6241552.1"/>
    <property type="molecule type" value="Genomic_DNA"/>
</dbReference>
<proteinExistence type="predicted"/>
<keyword evidence="2" id="KW-0472">Membrane</keyword>
<sequence>MIDRLKYFLSILAFILPVSLAFSQDNVDSESSLPDSSAINKVLNLVDYLTIKKEKYSITTYPALGYAPQTGFRYAIISFIKFNNSSPESDQYYRPSSITPEISFSSKNQLALELKSTLFFKKTWMLNVESAYEYFPDSYYGIGDELLEEPLDYTSNNIYLRADFSRIIEDKFFVGIKTDFLKTDIKEVKTADNQSELADDLMNQSGVYFGIGPQLIYDTRDNTLFPTGGYYLETSFMYYPQFSNSSDFTKFIFDARKYVKIQSWKNVLAFQAKASSSSGGLPFFMMSNIGGKNDLRGIEHANKYIDNQSFLTQVEYRRHLWWRLGMVAFAGLGQTADEWSKMNTVDMKYVYGIGGRFRMTSDDRLNMRLDVGFGPNGDRAFYFSIKEAF</sequence>
<evidence type="ECO:0000256" key="1">
    <source>
        <dbReference type="ARBA" id="ARBA00004370"/>
    </source>
</evidence>
<dbReference type="AlphaFoldDB" id="A0AAE3XS05"/>
<evidence type="ECO:0000313" key="6">
    <source>
        <dbReference type="Proteomes" id="UP001185092"/>
    </source>
</evidence>
<name>A0AAE3XS05_9BACT</name>
<accession>A0AAE3XS05</accession>
<organism evidence="5 6">
    <name type="scientific">Aureibacter tunicatorum</name>
    <dbReference type="NCBI Taxonomy" id="866807"/>
    <lineage>
        <taxon>Bacteria</taxon>
        <taxon>Pseudomonadati</taxon>
        <taxon>Bacteroidota</taxon>
        <taxon>Cytophagia</taxon>
        <taxon>Cytophagales</taxon>
        <taxon>Persicobacteraceae</taxon>
        <taxon>Aureibacter</taxon>
    </lineage>
</organism>
<evidence type="ECO:0000259" key="4">
    <source>
        <dbReference type="Pfam" id="PF01103"/>
    </source>
</evidence>
<feature type="domain" description="Bacterial surface antigen (D15)" evidence="4">
    <location>
        <begin position="109"/>
        <end position="388"/>
    </location>
</feature>
<evidence type="ECO:0000313" key="5">
    <source>
        <dbReference type="EMBL" id="MDR6241552.1"/>
    </source>
</evidence>
<dbReference type="Proteomes" id="UP001185092">
    <property type="component" value="Unassembled WGS sequence"/>
</dbReference>
<dbReference type="InterPro" id="IPR000184">
    <property type="entry name" value="Bac_surfAg_D15"/>
</dbReference>
<keyword evidence="6" id="KW-1185">Reference proteome</keyword>
<evidence type="ECO:0000256" key="3">
    <source>
        <dbReference type="SAM" id="SignalP"/>
    </source>
</evidence>
<comment type="subcellular location">
    <subcellularLocation>
        <location evidence="1">Membrane</location>
    </subcellularLocation>
</comment>